<feature type="region of interest" description="Disordered" evidence="1">
    <location>
        <begin position="29"/>
        <end position="52"/>
    </location>
</feature>
<feature type="compositionally biased region" description="Polar residues" evidence="1">
    <location>
        <begin position="42"/>
        <end position="52"/>
    </location>
</feature>
<evidence type="ECO:0000313" key="2">
    <source>
        <dbReference type="EMBL" id="KAK5604102.1"/>
    </source>
</evidence>
<sequence>MRLSTGPATQPDLRTCFSNSCCTGFRREHTEAGRINTKGIEENNNSQKVDRR</sequence>
<evidence type="ECO:0000256" key="1">
    <source>
        <dbReference type="SAM" id="MobiDB-lite"/>
    </source>
</evidence>
<dbReference type="Proteomes" id="UP001311232">
    <property type="component" value="Unassembled WGS sequence"/>
</dbReference>
<keyword evidence="3" id="KW-1185">Reference proteome</keyword>
<dbReference type="EMBL" id="JAHHUM010002373">
    <property type="protein sequence ID" value="KAK5604102.1"/>
    <property type="molecule type" value="Genomic_DNA"/>
</dbReference>
<gene>
    <name evidence="2" type="ORF">CRENBAI_023256</name>
</gene>
<dbReference type="AlphaFoldDB" id="A0AAV9R6G8"/>
<evidence type="ECO:0000313" key="3">
    <source>
        <dbReference type="Proteomes" id="UP001311232"/>
    </source>
</evidence>
<name>A0AAV9R6G8_9TELE</name>
<accession>A0AAV9R6G8</accession>
<proteinExistence type="predicted"/>
<reference evidence="2 3" key="1">
    <citation type="submission" date="2021-06" db="EMBL/GenBank/DDBJ databases">
        <authorList>
            <person name="Palmer J.M."/>
        </authorList>
    </citation>
    <scope>NUCLEOTIDE SEQUENCE [LARGE SCALE GENOMIC DNA]</scope>
    <source>
        <strain evidence="2 3">MEX-2019</strain>
        <tissue evidence="2">Muscle</tissue>
    </source>
</reference>
<protein>
    <submittedName>
        <fullName evidence="2">Uncharacterized protein</fullName>
    </submittedName>
</protein>
<organism evidence="2 3">
    <name type="scientific">Crenichthys baileyi</name>
    <name type="common">White River springfish</name>
    <dbReference type="NCBI Taxonomy" id="28760"/>
    <lineage>
        <taxon>Eukaryota</taxon>
        <taxon>Metazoa</taxon>
        <taxon>Chordata</taxon>
        <taxon>Craniata</taxon>
        <taxon>Vertebrata</taxon>
        <taxon>Euteleostomi</taxon>
        <taxon>Actinopterygii</taxon>
        <taxon>Neopterygii</taxon>
        <taxon>Teleostei</taxon>
        <taxon>Neoteleostei</taxon>
        <taxon>Acanthomorphata</taxon>
        <taxon>Ovalentaria</taxon>
        <taxon>Atherinomorphae</taxon>
        <taxon>Cyprinodontiformes</taxon>
        <taxon>Goodeidae</taxon>
        <taxon>Crenichthys</taxon>
    </lineage>
</organism>
<comment type="caution">
    <text evidence="2">The sequence shown here is derived from an EMBL/GenBank/DDBJ whole genome shotgun (WGS) entry which is preliminary data.</text>
</comment>